<evidence type="ECO:0000256" key="8">
    <source>
        <dbReference type="SAM" id="MobiDB-lite"/>
    </source>
</evidence>
<dbReference type="InterPro" id="IPR051664">
    <property type="entry name" value="MYND-type_zinc_finger"/>
</dbReference>
<evidence type="ECO:0000313" key="11">
    <source>
        <dbReference type="Proteomes" id="UP001164286"/>
    </source>
</evidence>
<evidence type="ECO:0000256" key="3">
    <source>
        <dbReference type="ARBA" id="ARBA00022490"/>
    </source>
</evidence>
<feature type="region of interest" description="Disordered" evidence="8">
    <location>
        <begin position="173"/>
        <end position="201"/>
    </location>
</feature>
<feature type="compositionally biased region" description="Acidic residues" evidence="8">
    <location>
        <begin position="233"/>
        <end position="244"/>
    </location>
</feature>
<dbReference type="GO" id="GO:0005737">
    <property type="term" value="C:cytoplasm"/>
    <property type="evidence" value="ECO:0007669"/>
    <property type="project" value="UniProtKB-SubCell"/>
</dbReference>
<feature type="domain" description="MYND-type" evidence="9">
    <location>
        <begin position="648"/>
        <end position="690"/>
    </location>
</feature>
<comment type="similarity">
    <text evidence="2">Belongs to the MUB1/samB family.</text>
</comment>
<evidence type="ECO:0000256" key="2">
    <source>
        <dbReference type="ARBA" id="ARBA00010655"/>
    </source>
</evidence>
<evidence type="ECO:0000256" key="5">
    <source>
        <dbReference type="ARBA" id="ARBA00022771"/>
    </source>
</evidence>
<dbReference type="PANTHER" id="PTHR47442:SF1">
    <property type="entry name" value="MYND-TYPE ZINC FINGER PROTEIN MUB1"/>
    <property type="match status" value="1"/>
</dbReference>
<dbReference type="Proteomes" id="UP001164286">
    <property type="component" value="Unassembled WGS sequence"/>
</dbReference>
<dbReference type="InterPro" id="IPR002893">
    <property type="entry name" value="Znf_MYND"/>
</dbReference>
<dbReference type="EMBL" id="JAKWFO010000004">
    <property type="protein sequence ID" value="KAI9637392.1"/>
    <property type="molecule type" value="Genomic_DNA"/>
</dbReference>
<evidence type="ECO:0000256" key="7">
    <source>
        <dbReference type="PROSITE-ProRule" id="PRU00134"/>
    </source>
</evidence>
<feature type="compositionally biased region" description="Low complexity" evidence="8">
    <location>
        <begin position="251"/>
        <end position="260"/>
    </location>
</feature>
<reference evidence="10" key="1">
    <citation type="journal article" date="2022" name="G3 (Bethesda)">
        <title>High quality genome of the basidiomycete yeast Dioszegia hungarica PDD-24b-2 isolated from cloud water.</title>
        <authorList>
            <person name="Jarrige D."/>
            <person name="Haridas S."/>
            <person name="Bleykasten-Grosshans C."/>
            <person name="Joly M."/>
            <person name="Nadalig T."/>
            <person name="Sancelme M."/>
            <person name="Vuilleumier S."/>
            <person name="Grigoriev I.V."/>
            <person name="Amato P."/>
            <person name="Bringel F."/>
        </authorList>
    </citation>
    <scope>NUCLEOTIDE SEQUENCE</scope>
    <source>
        <strain evidence="10">PDD-24b-2</strain>
    </source>
</reference>
<feature type="compositionally biased region" description="Pro residues" evidence="8">
    <location>
        <begin position="173"/>
        <end position="192"/>
    </location>
</feature>
<keyword evidence="11" id="KW-1185">Reference proteome</keyword>
<feature type="compositionally biased region" description="Low complexity" evidence="8">
    <location>
        <begin position="274"/>
        <end position="285"/>
    </location>
</feature>
<comment type="subcellular location">
    <subcellularLocation>
        <location evidence="1">Cytoplasm</location>
    </subcellularLocation>
</comment>
<dbReference type="GO" id="GO:0007163">
    <property type="term" value="P:establishment or maintenance of cell polarity"/>
    <property type="evidence" value="ECO:0007669"/>
    <property type="project" value="TreeGrafter"/>
</dbReference>
<accession>A0AA38LUB9</accession>
<protein>
    <submittedName>
        <fullName evidence="10">Regulation of budding-related protein</fullName>
    </submittedName>
</protein>
<dbReference type="GO" id="GO:0008270">
    <property type="term" value="F:zinc ion binding"/>
    <property type="evidence" value="ECO:0007669"/>
    <property type="project" value="UniProtKB-KW"/>
</dbReference>
<gene>
    <name evidence="10" type="ORF">MKK02DRAFT_23768</name>
</gene>
<feature type="region of interest" description="Disordered" evidence="8">
    <location>
        <begin position="301"/>
        <end position="352"/>
    </location>
</feature>
<keyword evidence="6" id="KW-0862">Zinc</keyword>
<dbReference type="GO" id="GO:0006511">
    <property type="term" value="P:ubiquitin-dependent protein catabolic process"/>
    <property type="evidence" value="ECO:0007669"/>
    <property type="project" value="TreeGrafter"/>
</dbReference>
<feature type="compositionally biased region" description="Polar residues" evidence="8">
    <location>
        <begin position="305"/>
        <end position="318"/>
    </location>
</feature>
<dbReference type="Pfam" id="PF01753">
    <property type="entry name" value="zf-MYND"/>
    <property type="match status" value="1"/>
</dbReference>
<dbReference type="SUPFAM" id="SSF144232">
    <property type="entry name" value="HIT/MYND zinc finger-like"/>
    <property type="match status" value="1"/>
</dbReference>
<dbReference type="RefSeq" id="XP_052947169.1">
    <property type="nucleotide sequence ID" value="XM_053086782.1"/>
</dbReference>
<evidence type="ECO:0000313" key="10">
    <source>
        <dbReference type="EMBL" id="KAI9637392.1"/>
    </source>
</evidence>
<comment type="caution">
    <text evidence="10">The sequence shown here is derived from an EMBL/GenBank/DDBJ whole genome shotgun (WGS) entry which is preliminary data.</text>
</comment>
<proteinExistence type="inferred from homology"/>
<keyword evidence="4" id="KW-0479">Metal-binding</keyword>
<sequence length="696" mass="74662">MRESNFTFPPQNRAAVSITHLLYDRKALDTSSHLAILNNLTSLTYLTSTSPRIREILTTDGGLERLLDILRDSLLPRDAPTPHDLWGLSGPPTARVISVDRAILCRHSLAFQCVVNIGVRGSESIRTRVVQAGALDLVAQILESWLKQHGVSIFACPVGSTAALEAAARGIFPPPDVRSQATPPPTNPPAPAPTGRVGGRGSFGQFMASLTRRRGEAAMVDRLVGPAQGGGDTDVDMADEEGGGETDVSLGADDASMGADDSMEVDAPEAGPSTTVTVETGGQTTTPRASQVILPMTMAARTEESMSQGSSAGNSFTSEGLGAPPIARTASDQSVNTAGQHGPRPAPPPLNLAVRIPSLAQDALSTQSSPTGTPRVEGIRRRDTIIARPVNLALPQRDDGNQSETSEVDIQTATIRMNIRAAVEAQAQGQNPGGLAEHANTDAVVAVAAQEDDEISQIGEDTAAEEQARLDMEAGAPPGQPGATQTPLVPPAPTPLLPPAITTQPAQIIIANGAPRGFNDLGSYVGISSLLNPDGDQYSEDSILLSLQLLAYLSKYPHVRAAFHHPRRPMHPTFDLSSEADKRPLPQRPAVSETPNVFTLVERFTFRPSPSDPHMFRIPPEIQYWAGVIMRNACRKDEAQGGIRQCANMKCGKWEREPREFAKCRRCRKAKYCSKECQSKAWSEGHKFWYVHRYVD</sequence>
<dbReference type="AlphaFoldDB" id="A0AA38LUB9"/>
<dbReference type="PANTHER" id="PTHR47442">
    <property type="entry name" value="MYND-TYPE ZINC FINGER PROTEIN MUB1"/>
    <property type="match status" value="1"/>
</dbReference>
<dbReference type="GeneID" id="77725983"/>
<dbReference type="Gene3D" id="6.10.140.2220">
    <property type="match status" value="1"/>
</dbReference>
<feature type="region of interest" description="Disordered" evidence="8">
    <location>
        <begin position="570"/>
        <end position="589"/>
    </location>
</feature>
<feature type="compositionally biased region" description="Polar residues" evidence="8">
    <location>
        <begin position="330"/>
        <end position="339"/>
    </location>
</feature>
<dbReference type="GO" id="GO:1990304">
    <property type="term" value="C:MUB1-RAD6-UBR2 ubiquitin ligase complex"/>
    <property type="evidence" value="ECO:0007669"/>
    <property type="project" value="TreeGrafter"/>
</dbReference>
<keyword evidence="5 7" id="KW-0863">Zinc-finger</keyword>
<evidence type="ECO:0000256" key="4">
    <source>
        <dbReference type="ARBA" id="ARBA00022723"/>
    </source>
</evidence>
<organism evidence="10 11">
    <name type="scientific">Dioszegia hungarica</name>
    <dbReference type="NCBI Taxonomy" id="4972"/>
    <lineage>
        <taxon>Eukaryota</taxon>
        <taxon>Fungi</taxon>
        <taxon>Dikarya</taxon>
        <taxon>Basidiomycota</taxon>
        <taxon>Agaricomycotina</taxon>
        <taxon>Tremellomycetes</taxon>
        <taxon>Tremellales</taxon>
        <taxon>Bulleribasidiaceae</taxon>
        <taxon>Dioszegia</taxon>
    </lineage>
</organism>
<keyword evidence="3" id="KW-0963">Cytoplasm</keyword>
<evidence type="ECO:0000256" key="6">
    <source>
        <dbReference type="ARBA" id="ARBA00022833"/>
    </source>
</evidence>
<dbReference type="PROSITE" id="PS50865">
    <property type="entry name" value="ZF_MYND_2"/>
    <property type="match status" value="1"/>
</dbReference>
<name>A0AA38LUB9_9TREE</name>
<evidence type="ECO:0000259" key="9">
    <source>
        <dbReference type="PROSITE" id="PS50865"/>
    </source>
</evidence>
<evidence type="ECO:0000256" key="1">
    <source>
        <dbReference type="ARBA" id="ARBA00004496"/>
    </source>
</evidence>
<feature type="region of interest" description="Disordered" evidence="8">
    <location>
        <begin position="224"/>
        <end position="285"/>
    </location>
</feature>